<organism evidence="4 5">
    <name type="scientific">Streptomyces noboritoensis</name>
    <dbReference type="NCBI Taxonomy" id="67337"/>
    <lineage>
        <taxon>Bacteria</taxon>
        <taxon>Bacillati</taxon>
        <taxon>Actinomycetota</taxon>
        <taxon>Actinomycetes</taxon>
        <taxon>Kitasatosporales</taxon>
        <taxon>Streptomycetaceae</taxon>
        <taxon>Streptomyces</taxon>
    </lineage>
</organism>
<reference evidence="4 5" key="1">
    <citation type="submission" date="2024-09" db="EMBL/GenBank/DDBJ databases">
        <authorList>
            <person name="Sun Q."/>
            <person name="Mori K."/>
        </authorList>
    </citation>
    <scope>NUCLEOTIDE SEQUENCE [LARGE SCALE GENOMIC DNA]</scope>
    <source>
        <strain evidence="4 5">JCM 4557</strain>
    </source>
</reference>
<keyword evidence="4" id="KW-0067">ATP-binding</keyword>
<dbReference type="InterPro" id="IPR036890">
    <property type="entry name" value="HATPase_C_sf"/>
</dbReference>
<dbReference type="PANTHER" id="PTHR35526:SF3">
    <property type="entry name" value="ANTI-SIGMA-F FACTOR RSBW"/>
    <property type="match status" value="1"/>
</dbReference>
<keyword evidence="4" id="KW-0547">Nucleotide-binding</keyword>
<evidence type="ECO:0000313" key="4">
    <source>
        <dbReference type="EMBL" id="MFC0842263.1"/>
    </source>
</evidence>
<dbReference type="GO" id="GO:0005524">
    <property type="term" value="F:ATP binding"/>
    <property type="evidence" value="ECO:0007669"/>
    <property type="project" value="UniProtKB-KW"/>
</dbReference>
<feature type="region of interest" description="Disordered" evidence="2">
    <location>
        <begin position="136"/>
        <end position="186"/>
    </location>
</feature>
<keyword evidence="1" id="KW-0723">Serine/threonine-protein kinase</keyword>
<sequence>MTTRHARFATPASPESVAFARDRVLTQVNAWGLTLEKGAREAIKLVASELITNAVVHAEGLITLGLYLGKDRLLLVVHDGSRALPTPPASCDPAESESGRGLLLVNTFADRWGSDPTPGGKKVWAEFDVPRSCRPPSQMSSLAYRGSWPQRPAPARLSHHTLVCPPSADEPSPEGDRRDRDVAPEV</sequence>
<gene>
    <name evidence="4" type="ORF">ACFH04_00710</name>
</gene>
<dbReference type="InterPro" id="IPR003594">
    <property type="entry name" value="HATPase_dom"/>
</dbReference>
<dbReference type="Gene3D" id="3.30.565.10">
    <property type="entry name" value="Histidine kinase-like ATPase, C-terminal domain"/>
    <property type="match status" value="1"/>
</dbReference>
<keyword evidence="1" id="KW-0808">Transferase</keyword>
<dbReference type="Proteomes" id="UP001589887">
    <property type="component" value="Unassembled WGS sequence"/>
</dbReference>
<name>A0ABV6T903_9ACTN</name>
<accession>A0ABV6T903</accession>
<evidence type="ECO:0000256" key="1">
    <source>
        <dbReference type="ARBA" id="ARBA00022527"/>
    </source>
</evidence>
<evidence type="ECO:0000259" key="3">
    <source>
        <dbReference type="Pfam" id="PF13581"/>
    </source>
</evidence>
<evidence type="ECO:0000256" key="2">
    <source>
        <dbReference type="SAM" id="MobiDB-lite"/>
    </source>
</evidence>
<comment type="caution">
    <text evidence="4">The sequence shown here is derived from an EMBL/GenBank/DDBJ whole genome shotgun (WGS) entry which is preliminary data.</text>
</comment>
<dbReference type="SUPFAM" id="SSF55874">
    <property type="entry name" value="ATPase domain of HSP90 chaperone/DNA topoisomerase II/histidine kinase"/>
    <property type="match status" value="1"/>
</dbReference>
<keyword evidence="5" id="KW-1185">Reference proteome</keyword>
<dbReference type="RefSeq" id="WP_394316141.1">
    <property type="nucleotide sequence ID" value="NZ_JBHMQV010000001.1"/>
</dbReference>
<dbReference type="InterPro" id="IPR050267">
    <property type="entry name" value="Anti-sigma-factor_SerPK"/>
</dbReference>
<proteinExistence type="predicted"/>
<dbReference type="EMBL" id="JBHMQV010000001">
    <property type="protein sequence ID" value="MFC0842263.1"/>
    <property type="molecule type" value="Genomic_DNA"/>
</dbReference>
<dbReference type="CDD" id="cd16936">
    <property type="entry name" value="HATPase_RsbW-like"/>
    <property type="match status" value="1"/>
</dbReference>
<protein>
    <submittedName>
        <fullName evidence="4">ATP-binding protein</fullName>
    </submittedName>
</protein>
<dbReference type="PANTHER" id="PTHR35526">
    <property type="entry name" value="ANTI-SIGMA-F FACTOR RSBW-RELATED"/>
    <property type="match status" value="1"/>
</dbReference>
<feature type="compositionally biased region" description="Basic and acidic residues" evidence="2">
    <location>
        <begin position="174"/>
        <end position="186"/>
    </location>
</feature>
<evidence type="ECO:0000313" key="5">
    <source>
        <dbReference type="Proteomes" id="UP001589887"/>
    </source>
</evidence>
<keyword evidence="1" id="KW-0418">Kinase</keyword>
<dbReference type="Pfam" id="PF13581">
    <property type="entry name" value="HATPase_c_2"/>
    <property type="match status" value="1"/>
</dbReference>
<feature type="domain" description="Histidine kinase/HSP90-like ATPase" evidence="3">
    <location>
        <begin position="11"/>
        <end position="125"/>
    </location>
</feature>